<evidence type="ECO:0000313" key="2">
    <source>
        <dbReference type="Proteomes" id="UP001152049"/>
    </source>
</evidence>
<sequence>MADRKAIVYDFEKLEDYQLKNETVLEIIKKDTGADFWKQTRTIPPTSYPPPMTLEAIDQLKEVKGVIVKDVPSEEL</sequence>
<dbReference type="OrthoDB" id="3434980at2759"/>
<dbReference type="Proteomes" id="UP001152049">
    <property type="component" value="Unassembled WGS sequence"/>
</dbReference>
<dbReference type="AlphaFoldDB" id="A0A9W8V8R7"/>
<comment type="caution">
    <text evidence="1">The sequence shown here is derived from an EMBL/GenBank/DDBJ whole genome shotgun (WGS) entry which is preliminary data.</text>
</comment>
<keyword evidence="2" id="KW-1185">Reference proteome</keyword>
<proteinExistence type="predicted"/>
<reference evidence="1" key="1">
    <citation type="submission" date="2022-09" db="EMBL/GenBank/DDBJ databases">
        <title>Fusarium specimens isolated from Avocado Roots.</title>
        <authorList>
            <person name="Stajich J."/>
            <person name="Roper C."/>
            <person name="Heimlech-Rivalta G."/>
        </authorList>
    </citation>
    <scope>NUCLEOTIDE SEQUENCE</scope>
    <source>
        <strain evidence="1">CF00136</strain>
    </source>
</reference>
<accession>A0A9W8V8R7</accession>
<evidence type="ECO:0000313" key="1">
    <source>
        <dbReference type="EMBL" id="KAJ4249122.1"/>
    </source>
</evidence>
<dbReference type="EMBL" id="JAOQAZ010000034">
    <property type="protein sequence ID" value="KAJ4249122.1"/>
    <property type="molecule type" value="Genomic_DNA"/>
</dbReference>
<gene>
    <name evidence="1" type="ORF">NW762_012456</name>
</gene>
<name>A0A9W8V8R7_9HYPO</name>
<organism evidence="1 2">
    <name type="scientific">Fusarium torreyae</name>
    <dbReference type="NCBI Taxonomy" id="1237075"/>
    <lineage>
        <taxon>Eukaryota</taxon>
        <taxon>Fungi</taxon>
        <taxon>Dikarya</taxon>
        <taxon>Ascomycota</taxon>
        <taxon>Pezizomycotina</taxon>
        <taxon>Sordariomycetes</taxon>
        <taxon>Hypocreomycetidae</taxon>
        <taxon>Hypocreales</taxon>
        <taxon>Nectriaceae</taxon>
        <taxon>Fusarium</taxon>
    </lineage>
</organism>
<protein>
    <submittedName>
        <fullName evidence="1">Uncharacterized protein</fullName>
    </submittedName>
</protein>